<feature type="transmembrane region" description="Helical" evidence="5">
    <location>
        <begin position="47"/>
        <end position="74"/>
    </location>
</feature>
<dbReference type="InterPro" id="IPR049453">
    <property type="entry name" value="Memb_transporter_dom"/>
</dbReference>
<comment type="subcellular location">
    <subcellularLocation>
        <location evidence="1">Membrane</location>
        <topology evidence="1">Multi-pass membrane protein</topology>
    </subcellularLocation>
</comment>
<evidence type="ECO:0000256" key="4">
    <source>
        <dbReference type="ARBA" id="ARBA00023136"/>
    </source>
</evidence>
<evidence type="ECO:0000256" key="2">
    <source>
        <dbReference type="ARBA" id="ARBA00022692"/>
    </source>
</evidence>
<proteinExistence type="predicted"/>
<protein>
    <submittedName>
        <fullName evidence="7">FUSC family protein</fullName>
    </submittedName>
</protein>
<dbReference type="AlphaFoldDB" id="A0A7D6V6X2"/>
<sequence length="566" mass="59360">MSERIESSSGGEHREEVPQIARVRTLLFGMGPIGARWDAGVRSVAAFLIPAVALLVTGHSGTALFASFGAFAVLYGEGRPYRVRWAVVLTAGAALLASAAIGVLLGDMLGSGFFARGIEFAVLILLAMAAVYVIDATRLGPPGALFFVLVCAGAAGAVAGGVSGAAILVATLLGVGGSLLASMAGVLSDPGRPERIAVETAVRAVDAYAQAQQQGRADTMARHTAGEAIANAWAAVYDSGPIAPAAPRTRSGGDPGHTPRMRLVDELLAAHHTLSVAAQRDPAELAAGERIPLARPTVWYRLRRPLSLDSHAVITAVRVGIACAAAALVGGVLGSTRPHWALLAALIVLQAGPDRIRGQVRAIQRLAGTAVGLGVFAILMQLSLTGYALVAVFAVLLFGIELFVAGNYAVAAVFITPIALLAGGASTSGELLATVMSDRLIETAVGVIVAVLALHFVLTHAHRRTFSWSEHRIRSAAHTLIDILRTRPIDASTTELRRDLQYELTGGMRAGLDSLHNDPRWTQPRWPPHAALIRDGYDFLGACWTVPNGARLPDIGKWDRLFRAPE</sequence>
<dbReference type="Proteomes" id="UP000515512">
    <property type="component" value="Chromosome"/>
</dbReference>
<keyword evidence="3 5" id="KW-1133">Transmembrane helix</keyword>
<evidence type="ECO:0000256" key="3">
    <source>
        <dbReference type="ARBA" id="ARBA00022989"/>
    </source>
</evidence>
<feature type="domain" description="Integral membrane bound transporter" evidence="6">
    <location>
        <begin position="326"/>
        <end position="452"/>
    </location>
</feature>
<accession>A0A7D6V6X2</accession>
<dbReference type="GO" id="GO:0016020">
    <property type="term" value="C:membrane"/>
    <property type="evidence" value="ECO:0007669"/>
    <property type="project" value="UniProtKB-SubCell"/>
</dbReference>
<feature type="transmembrane region" description="Helical" evidence="5">
    <location>
        <begin position="440"/>
        <end position="458"/>
    </location>
</feature>
<feature type="transmembrane region" description="Helical" evidence="5">
    <location>
        <begin position="141"/>
        <end position="159"/>
    </location>
</feature>
<feature type="transmembrane region" description="Helical" evidence="5">
    <location>
        <begin position="409"/>
        <end position="428"/>
    </location>
</feature>
<evidence type="ECO:0000313" key="7">
    <source>
        <dbReference type="EMBL" id="QLY27673.1"/>
    </source>
</evidence>
<feature type="transmembrane region" description="Helical" evidence="5">
    <location>
        <begin position="86"/>
        <end position="106"/>
    </location>
</feature>
<dbReference type="KEGG" id="nhu:H0264_19590"/>
<dbReference type="Pfam" id="PF13515">
    <property type="entry name" value="FUSC_2"/>
    <property type="match status" value="1"/>
</dbReference>
<name>A0A7D6V6X2_9NOCA</name>
<evidence type="ECO:0000259" key="6">
    <source>
        <dbReference type="Pfam" id="PF13515"/>
    </source>
</evidence>
<feature type="transmembrane region" description="Helical" evidence="5">
    <location>
        <begin position="112"/>
        <end position="134"/>
    </location>
</feature>
<dbReference type="EMBL" id="CP059399">
    <property type="protein sequence ID" value="QLY27673.1"/>
    <property type="molecule type" value="Genomic_DNA"/>
</dbReference>
<organism evidence="7 8">
    <name type="scientific">Nocardia huaxiensis</name>
    <dbReference type="NCBI Taxonomy" id="2755382"/>
    <lineage>
        <taxon>Bacteria</taxon>
        <taxon>Bacillati</taxon>
        <taxon>Actinomycetota</taxon>
        <taxon>Actinomycetes</taxon>
        <taxon>Mycobacteriales</taxon>
        <taxon>Nocardiaceae</taxon>
        <taxon>Nocardia</taxon>
    </lineage>
</organism>
<keyword evidence="4 5" id="KW-0472">Membrane</keyword>
<feature type="transmembrane region" description="Helical" evidence="5">
    <location>
        <begin position="311"/>
        <end position="333"/>
    </location>
</feature>
<keyword evidence="8" id="KW-1185">Reference proteome</keyword>
<keyword evidence="2 5" id="KW-0812">Transmembrane</keyword>
<evidence type="ECO:0000256" key="1">
    <source>
        <dbReference type="ARBA" id="ARBA00004141"/>
    </source>
</evidence>
<gene>
    <name evidence="7" type="ORF">H0264_19590</name>
</gene>
<evidence type="ECO:0000256" key="5">
    <source>
        <dbReference type="SAM" id="Phobius"/>
    </source>
</evidence>
<dbReference type="RefSeq" id="WP_181578881.1">
    <property type="nucleotide sequence ID" value="NZ_CP059399.1"/>
</dbReference>
<evidence type="ECO:0000313" key="8">
    <source>
        <dbReference type="Proteomes" id="UP000515512"/>
    </source>
</evidence>
<feature type="transmembrane region" description="Helical" evidence="5">
    <location>
        <begin position="386"/>
        <end position="404"/>
    </location>
</feature>
<reference evidence="7 8" key="1">
    <citation type="submission" date="2020-07" db="EMBL/GenBank/DDBJ databases">
        <authorList>
            <person name="Zhuang K."/>
            <person name="Ran Y."/>
        </authorList>
    </citation>
    <scope>NUCLEOTIDE SEQUENCE [LARGE SCALE GENOMIC DNA]</scope>
    <source>
        <strain evidence="7 8">WCH-YHL-001</strain>
    </source>
</reference>